<dbReference type="AlphaFoldDB" id="A0A821TS15"/>
<evidence type="ECO:0000313" key="2">
    <source>
        <dbReference type="Proteomes" id="UP000663838"/>
    </source>
</evidence>
<gene>
    <name evidence="1" type="ORF">TOA249_LOCUS29024</name>
</gene>
<reference evidence="1" key="1">
    <citation type="submission" date="2021-02" db="EMBL/GenBank/DDBJ databases">
        <authorList>
            <person name="Nowell W R."/>
        </authorList>
    </citation>
    <scope>NUCLEOTIDE SEQUENCE</scope>
</reference>
<dbReference type="Proteomes" id="UP000663838">
    <property type="component" value="Unassembled WGS sequence"/>
</dbReference>
<feature type="non-terminal residue" evidence="1">
    <location>
        <position position="1"/>
    </location>
</feature>
<organism evidence="1 2">
    <name type="scientific">Rotaria socialis</name>
    <dbReference type="NCBI Taxonomy" id="392032"/>
    <lineage>
        <taxon>Eukaryota</taxon>
        <taxon>Metazoa</taxon>
        <taxon>Spiralia</taxon>
        <taxon>Gnathifera</taxon>
        <taxon>Rotifera</taxon>
        <taxon>Eurotatoria</taxon>
        <taxon>Bdelloidea</taxon>
        <taxon>Philodinida</taxon>
        <taxon>Philodinidae</taxon>
        <taxon>Rotaria</taxon>
    </lineage>
</organism>
<evidence type="ECO:0000313" key="1">
    <source>
        <dbReference type="EMBL" id="CAF4877947.1"/>
    </source>
</evidence>
<proteinExistence type="predicted"/>
<name>A0A821TS15_9BILA</name>
<sequence>GGVRDTHRWSDFRYSKTPAETAVFVTGEYRGFLKKFSPWAVPKCKYNTTCNKRGDPIHRAQYRHSDLSDYLVPCRNQQSCVYKNETDHKIKYSHGERVPLP</sequence>
<accession>A0A821TS15</accession>
<dbReference type="EMBL" id="CAJOBS010004271">
    <property type="protein sequence ID" value="CAF4877947.1"/>
    <property type="molecule type" value="Genomic_DNA"/>
</dbReference>
<comment type="caution">
    <text evidence="1">The sequence shown here is derived from an EMBL/GenBank/DDBJ whole genome shotgun (WGS) entry which is preliminary data.</text>
</comment>
<protein>
    <submittedName>
        <fullName evidence="1">Uncharacterized protein</fullName>
    </submittedName>
</protein>